<organism evidence="2 3">
    <name type="scientific">Flavobacterium ardleyense</name>
    <dbReference type="NCBI Taxonomy" id="2038737"/>
    <lineage>
        <taxon>Bacteria</taxon>
        <taxon>Pseudomonadati</taxon>
        <taxon>Bacteroidota</taxon>
        <taxon>Flavobacteriia</taxon>
        <taxon>Flavobacteriales</taxon>
        <taxon>Flavobacteriaceae</taxon>
        <taxon>Flavobacterium</taxon>
    </lineage>
</organism>
<feature type="domain" description="Methyltransferase type 11" evidence="1">
    <location>
        <begin position="48"/>
        <end position="135"/>
    </location>
</feature>
<evidence type="ECO:0000313" key="2">
    <source>
        <dbReference type="EMBL" id="MFD2908535.1"/>
    </source>
</evidence>
<dbReference type="PANTHER" id="PTHR42912">
    <property type="entry name" value="METHYLTRANSFERASE"/>
    <property type="match status" value="1"/>
</dbReference>
<protein>
    <submittedName>
        <fullName evidence="2">Class I SAM-dependent methyltransferase</fullName>
        <ecNumber evidence="2">2.1.1.-</ecNumber>
    </submittedName>
</protein>
<keyword evidence="2" id="KW-0808">Transferase</keyword>
<dbReference type="InterPro" id="IPR029063">
    <property type="entry name" value="SAM-dependent_MTases_sf"/>
</dbReference>
<dbReference type="Gene3D" id="3.40.50.150">
    <property type="entry name" value="Vaccinia Virus protein VP39"/>
    <property type="match status" value="1"/>
</dbReference>
<evidence type="ECO:0000259" key="1">
    <source>
        <dbReference type="Pfam" id="PF08241"/>
    </source>
</evidence>
<dbReference type="Pfam" id="PF08241">
    <property type="entry name" value="Methyltransf_11"/>
    <property type="match status" value="1"/>
</dbReference>
<keyword evidence="2" id="KW-0489">Methyltransferase</keyword>
<dbReference type="Proteomes" id="UP001597549">
    <property type="component" value="Unassembled WGS sequence"/>
</dbReference>
<dbReference type="EC" id="2.1.1.-" evidence="2"/>
<keyword evidence="3" id="KW-1185">Reference proteome</keyword>
<name>A0ABW5Z6P7_9FLAO</name>
<proteinExistence type="predicted"/>
<reference evidence="3" key="1">
    <citation type="journal article" date="2019" name="Int. J. Syst. Evol. Microbiol.">
        <title>The Global Catalogue of Microorganisms (GCM) 10K type strain sequencing project: providing services to taxonomists for standard genome sequencing and annotation.</title>
        <authorList>
            <consortium name="The Broad Institute Genomics Platform"/>
            <consortium name="The Broad Institute Genome Sequencing Center for Infectious Disease"/>
            <person name="Wu L."/>
            <person name="Ma J."/>
        </authorList>
    </citation>
    <scope>NUCLEOTIDE SEQUENCE [LARGE SCALE GENOMIC DNA]</scope>
    <source>
        <strain evidence="3">KCTC 52644</strain>
    </source>
</reference>
<dbReference type="RefSeq" id="WP_379806151.1">
    <property type="nucleotide sequence ID" value="NZ_JBHUOL010000012.1"/>
</dbReference>
<comment type="caution">
    <text evidence="2">The sequence shown here is derived from an EMBL/GenBank/DDBJ whole genome shotgun (WGS) entry which is preliminary data.</text>
</comment>
<dbReference type="SUPFAM" id="SSF53335">
    <property type="entry name" value="S-adenosyl-L-methionine-dependent methyltransferases"/>
    <property type="match status" value="1"/>
</dbReference>
<dbReference type="EMBL" id="JBHUOL010000012">
    <property type="protein sequence ID" value="MFD2908535.1"/>
    <property type="molecule type" value="Genomic_DNA"/>
</dbReference>
<sequence>MDEIINYYDKIASIYEKDRFDNTYGTFIDKQERKVLNRLLYNKQEVIVDMACGSGRFLNFANFGVDGSSEMVKISKLKFPDKTIFLCDAENTDFEDNTVDTIISFHFFMHLSDVKVKNILMEWDRILTNNGRIIFDIPSSKRRKLLNFKKNNWHGSFSLTNREIKQLNLNFEIRQSFGILFIPIHRIPKGIRKLFLKLDALLSNSFLKEYSSYQIIELVKK</sequence>
<dbReference type="CDD" id="cd02440">
    <property type="entry name" value="AdoMet_MTases"/>
    <property type="match status" value="1"/>
</dbReference>
<evidence type="ECO:0000313" key="3">
    <source>
        <dbReference type="Proteomes" id="UP001597549"/>
    </source>
</evidence>
<accession>A0ABW5Z6P7</accession>
<dbReference type="PANTHER" id="PTHR42912:SF93">
    <property type="entry name" value="N6-ADENOSINE-METHYLTRANSFERASE TMT1A"/>
    <property type="match status" value="1"/>
</dbReference>
<gene>
    <name evidence="2" type="ORF">ACFSX9_07275</name>
</gene>
<dbReference type="InterPro" id="IPR013216">
    <property type="entry name" value="Methyltransf_11"/>
</dbReference>
<dbReference type="InterPro" id="IPR050508">
    <property type="entry name" value="Methyltransf_Superfamily"/>
</dbReference>
<dbReference type="GO" id="GO:0008168">
    <property type="term" value="F:methyltransferase activity"/>
    <property type="evidence" value="ECO:0007669"/>
    <property type="project" value="UniProtKB-KW"/>
</dbReference>
<dbReference type="GO" id="GO:0032259">
    <property type="term" value="P:methylation"/>
    <property type="evidence" value="ECO:0007669"/>
    <property type="project" value="UniProtKB-KW"/>
</dbReference>